<dbReference type="RefSeq" id="WP_219763499.1">
    <property type="nucleotide sequence ID" value="NZ_JAHYBZ010000004.1"/>
</dbReference>
<feature type="region of interest" description="Disordered" evidence="1">
    <location>
        <begin position="96"/>
        <end position="166"/>
    </location>
</feature>
<reference evidence="2 3" key="1">
    <citation type="submission" date="2021-07" db="EMBL/GenBank/DDBJ databases">
        <authorList>
            <person name="So Y."/>
        </authorList>
    </citation>
    <scope>NUCLEOTIDE SEQUENCE [LARGE SCALE GENOMIC DNA]</scope>
    <source>
        <strain evidence="2 3">HJA6</strain>
    </source>
</reference>
<keyword evidence="3" id="KW-1185">Reference proteome</keyword>
<evidence type="ECO:0000256" key="1">
    <source>
        <dbReference type="SAM" id="MobiDB-lite"/>
    </source>
</evidence>
<feature type="region of interest" description="Disordered" evidence="1">
    <location>
        <begin position="1"/>
        <end position="77"/>
    </location>
</feature>
<protein>
    <recommendedName>
        <fullName evidence="4">BZIP domain-containing protein</fullName>
    </recommendedName>
</protein>
<accession>A0ABS7A9C2</accession>
<feature type="compositionally biased region" description="Basic and acidic residues" evidence="1">
    <location>
        <begin position="96"/>
        <end position="131"/>
    </location>
</feature>
<evidence type="ECO:0000313" key="2">
    <source>
        <dbReference type="EMBL" id="MBW6398904.1"/>
    </source>
</evidence>
<dbReference type="EMBL" id="JAHYBZ010000004">
    <property type="protein sequence ID" value="MBW6398904.1"/>
    <property type="molecule type" value="Genomic_DNA"/>
</dbReference>
<comment type="caution">
    <text evidence="2">The sequence shown here is derived from an EMBL/GenBank/DDBJ whole genome shotgun (WGS) entry which is preliminary data.</text>
</comment>
<dbReference type="Proteomes" id="UP001196565">
    <property type="component" value="Unassembled WGS sequence"/>
</dbReference>
<evidence type="ECO:0000313" key="3">
    <source>
        <dbReference type="Proteomes" id="UP001196565"/>
    </source>
</evidence>
<gene>
    <name evidence="2" type="ORF">KPL78_13655</name>
</gene>
<name>A0ABS7A9C2_9PROT</name>
<proteinExistence type="predicted"/>
<feature type="compositionally biased region" description="Basic residues" evidence="1">
    <location>
        <begin position="132"/>
        <end position="145"/>
    </location>
</feature>
<organism evidence="2 3">
    <name type="scientific">Roseomonas alba</name>
    <dbReference type="NCBI Taxonomy" id="2846776"/>
    <lineage>
        <taxon>Bacteria</taxon>
        <taxon>Pseudomonadati</taxon>
        <taxon>Pseudomonadota</taxon>
        <taxon>Alphaproteobacteria</taxon>
        <taxon>Acetobacterales</taxon>
        <taxon>Roseomonadaceae</taxon>
        <taxon>Roseomonas</taxon>
    </lineage>
</organism>
<evidence type="ECO:0008006" key="4">
    <source>
        <dbReference type="Google" id="ProtNLM"/>
    </source>
</evidence>
<sequence length="199" mass="22692">MYAPWRRPAEPRPESETSPARLDEAEDKKRRNREAAQRYREANREKILAKQRERRAADPAKARLQREQAMKRWKERNPERAIAKHVLRYEAVVEQEREAARQRSRERRARDPEAAREADRQYRARNLDRMRAQARARYARKKTASARHENDPTPTEMPGLPTSSAPLGLVPSAPAVAGSLDGAVLLSVLPSPLAGAPHG</sequence>
<feature type="compositionally biased region" description="Basic and acidic residues" evidence="1">
    <location>
        <begin position="7"/>
        <end position="77"/>
    </location>
</feature>